<evidence type="ECO:0000256" key="2">
    <source>
        <dbReference type="ARBA" id="ARBA00010323"/>
    </source>
</evidence>
<keyword evidence="10" id="KW-1185">Reference proteome</keyword>
<dbReference type="GO" id="GO:0005886">
    <property type="term" value="C:plasma membrane"/>
    <property type="evidence" value="ECO:0007669"/>
    <property type="project" value="UniProtKB-SubCell"/>
</dbReference>
<evidence type="ECO:0000256" key="6">
    <source>
        <dbReference type="ARBA" id="ARBA00023136"/>
    </source>
</evidence>
<keyword evidence="6 7" id="KW-0472">Membrane</keyword>
<evidence type="ECO:0000256" key="8">
    <source>
        <dbReference type="SAM" id="Phobius"/>
    </source>
</evidence>
<keyword evidence="5 8" id="KW-1133">Transmembrane helix</keyword>
<feature type="transmembrane region" description="Helical" evidence="8">
    <location>
        <begin position="149"/>
        <end position="168"/>
    </location>
</feature>
<dbReference type="PANTHER" id="PTHR13285">
    <property type="entry name" value="ACYLTRANSFERASE"/>
    <property type="match status" value="1"/>
</dbReference>
<evidence type="ECO:0000313" key="10">
    <source>
        <dbReference type="Proteomes" id="UP000019681"/>
    </source>
</evidence>
<keyword evidence="7 9" id="KW-0808">Transferase</keyword>
<dbReference type="InterPro" id="IPR051085">
    <property type="entry name" value="MB_O-acyltransferase"/>
</dbReference>
<dbReference type="InterPro" id="IPR004299">
    <property type="entry name" value="MBOAT_fam"/>
</dbReference>
<feature type="transmembrane region" description="Helical" evidence="8">
    <location>
        <begin position="366"/>
        <end position="386"/>
    </location>
</feature>
<feature type="transmembrane region" description="Helical" evidence="8">
    <location>
        <begin position="117"/>
        <end position="137"/>
    </location>
</feature>
<dbReference type="PIRSF" id="PIRSF016636">
    <property type="entry name" value="AlgI_DltB"/>
    <property type="match status" value="1"/>
</dbReference>
<dbReference type="InterPro" id="IPR024194">
    <property type="entry name" value="Ac/AlaTfrase_AlgI/DltB"/>
</dbReference>
<evidence type="ECO:0000256" key="1">
    <source>
        <dbReference type="ARBA" id="ARBA00004651"/>
    </source>
</evidence>
<proteinExistence type="inferred from homology"/>
<dbReference type="AlphaFoldDB" id="A0A017RWA8"/>
<feature type="transmembrane region" description="Helical" evidence="8">
    <location>
        <begin position="5"/>
        <end position="22"/>
    </location>
</feature>
<feature type="transmembrane region" description="Helical" evidence="8">
    <location>
        <begin position="224"/>
        <end position="242"/>
    </location>
</feature>
<evidence type="ECO:0000256" key="7">
    <source>
        <dbReference type="PIRNR" id="PIRNR016636"/>
    </source>
</evidence>
<comment type="subcellular location">
    <subcellularLocation>
        <location evidence="1">Cell membrane</location>
        <topology evidence="1">Multi-pass membrane protein</topology>
    </subcellularLocation>
</comment>
<keyword evidence="7" id="KW-0012">Acyltransferase</keyword>
<feature type="transmembrane region" description="Helical" evidence="8">
    <location>
        <begin position="464"/>
        <end position="482"/>
    </location>
</feature>
<feature type="transmembrane region" description="Helical" evidence="8">
    <location>
        <begin position="423"/>
        <end position="443"/>
    </location>
</feature>
<dbReference type="STRING" id="1403537.Q428_06415"/>
<sequence>MIFSSINFVIFFLITFFLYFTVKSKYRWLVLLSASYFYYMSWSFKYAILLLTITIISFILAKLIDREKNNSHKKRYLCLSLFLNLGILFMFKYFNFFNDIFSLVLTKMNIPQVVPNFKLLMPLGISFYTFQITGYMIDVYKGRIKAERNFGVFALFVSFFPQIVAGPIQRGNEFLYQFYQKRQLDLVKIKEGLILILWGLFKKIAISDKLGIYVNKIYNNPYDYSGIILIIATLLFSIQLYCDFSGYSDIAIGYAKILGFQLKTNFDRPYFAKSIQEFWRRWHISLSTWFRDYLYIPLGGNRVSRIRSYLNIFVVFLLSGLWHGANWTYVVWGAIHGLYLIIYQSFKKADGGYTVKKMQPLKFQKLKDFICIVVTFSIVTFAWIFFRANKISDAIYIVKNLFTDVGHIFDIHYVGKLLIEIGLTKYDCILMFIPVLILFMIQIGQKENTVPEFITNKPLIIRWSIYYLLIFSIILLGGYGNAESTQFIYSQF</sequence>
<comment type="caution">
    <text evidence="9">The sequence shown here is derived from an EMBL/GenBank/DDBJ whole genome shotgun (WGS) entry which is preliminary data.</text>
</comment>
<dbReference type="OrthoDB" id="9805788at2"/>
<name>A0A017RWA8_9CLOT</name>
<keyword evidence="3 7" id="KW-1003">Cell membrane</keyword>
<feature type="transmembrane region" description="Helical" evidence="8">
    <location>
        <begin position="76"/>
        <end position="97"/>
    </location>
</feature>
<dbReference type="GO" id="GO:0016746">
    <property type="term" value="F:acyltransferase activity"/>
    <property type="evidence" value="ECO:0007669"/>
    <property type="project" value="UniProtKB-KW"/>
</dbReference>
<dbReference type="InterPro" id="IPR028362">
    <property type="entry name" value="AlgI"/>
</dbReference>
<accession>A0A017RWA8</accession>
<protein>
    <submittedName>
        <fullName evidence="9">Alginate O-acetyltransferase</fullName>
    </submittedName>
</protein>
<comment type="similarity">
    <text evidence="2 7">Belongs to the membrane-bound acyltransferase family.</text>
</comment>
<dbReference type="PANTHER" id="PTHR13285:SF18">
    <property type="entry name" value="PROTEIN-CYSTEINE N-PALMITOYLTRANSFERASE RASP"/>
    <property type="match status" value="1"/>
</dbReference>
<evidence type="ECO:0000256" key="3">
    <source>
        <dbReference type="ARBA" id="ARBA00022475"/>
    </source>
</evidence>
<keyword evidence="4 8" id="KW-0812">Transmembrane</keyword>
<feature type="transmembrane region" description="Helical" evidence="8">
    <location>
        <begin position="42"/>
        <end position="64"/>
    </location>
</feature>
<dbReference type="Pfam" id="PF03062">
    <property type="entry name" value="MBOAT"/>
    <property type="match status" value="1"/>
</dbReference>
<evidence type="ECO:0000313" key="9">
    <source>
        <dbReference type="EMBL" id="EYE88684.1"/>
    </source>
</evidence>
<feature type="transmembrane region" description="Helical" evidence="8">
    <location>
        <begin position="306"/>
        <end position="323"/>
    </location>
</feature>
<dbReference type="EMBL" id="AZQP01000015">
    <property type="protein sequence ID" value="EYE88684.1"/>
    <property type="molecule type" value="Genomic_DNA"/>
</dbReference>
<dbReference type="PIRSF" id="PIRSF500217">
    <property type="entry name" value="AlgI"/>
    <property type="match status" value="1"/>
</dbReference>
<dbReference type="GO" id="GO:0042121">
    <property type="term" value="P:alginic acid biosynthetic process"/>
    <property type="evidence" value="ECO:0007669"/>
    <property type="project" value="InterPro"/>
</dbReference>
<reference evidence="9 10" key="1">
    <citation type="journal article" date="2014" name="Genome Announc.">
        <title>Draft Genome Sequence of Fervidicella metallireducens Strain AeBT, an Iron-Reducing Thermoanaerobe from the Great Artesian Basin.</title>
        <authorList>
            <person name="Patel B.K."/>
        </authorList>
    </citation>
    <scope>NUCLEOTIDE SEQUENCE [LARGE SCALE GENOMIC DNA]</scope>
    <source>
        <strain evidence="9 10">AeB</strain>
    </source>
</reference>
<gene>
    <name evidence="9" type="ORF">Q428_06415</name>
</gene>
<organism evidence="9 10">
    <name type="scientific">Fervidicella metallireducens AeB</name>
    <dbReference type="NCBI Taxonomy" id="1403537"/>
    <lineage>
        <taxon>Bacteria</taxon>
        <taxon>Bacillati</taxon>
        <taxon>Bacillota</taxon>
        <taxon>Clostridia</taxon>
        <taxon>Eubacteriales</taxon>
        <taxon>Clostridiaceae</taxon>
        <taxon>Fervidicella</taxon>
    </lineage>
</organism>
<evidence type="ECO:0000256" key="5">
    <source>
        <dbReference type="ARBA" id="ARBA00022989"/>
    </source>
</evidence>
<evidence type="ECO:0000256" key="4">
    <source>
        <dbReference type="ARBA" id="ARBA00022692"/>
    </source>
</evidence>
<dbReference type="Proteomes" id="UP000019681">
    <property type="component" value="Unassembled WGS sequence"/>
</dbReference>